<evidence type="ECO:0000256" key="2">
    <source>
        <dbReference type="ARBA" id="ARBA00010617"/>
    </source>
</evidence>
<dbReference type="VEuPathDB" id="FungiDB:An02g05090"/>
<dbReference type="GO" id="GO:0019748">
    <property type="term" value="P:secondary metabolic process"/>
    <property type="evidence" value="ECO:0007669"/>
    <property type="project" value="UniProtKB-ARBA"/>
</dbReference>
<keyword evidence="7" id="KW-0349">Heme</keyword>
<dbReference type="GO" id="GO:0046872">
    <property type="term" value="F:metal ion binding"/>
    <property type="evidence" value="ECO:0007669"/>
    <property type="project" value="UniProtKB-KW"/>
</dbReference>
<dbReference type="AlphaFoldDB" id="A0AAJ8BLP1"/>
<comment type="cofactor">
    <cofactor evidence="1 7">
        <name>heme</name>
        <dbReference type="ChEBI" id="CHEBI:30413"/>
    </cofactor>
</comment>
<dbReference type="RefSeq" id="XP_059599965.1">
    <property type="nucleotide sequence ID" value="XM_059746283.1"/>
</dbReference>
<evidence type="ECO:0000256" key="5">
    <source>
        <dbReference type="ARBA" id="ARBA00023004"/>
    </source>
</evidence>
<evidence type="ECO:0000256" key="1">
    <source>
        <dbReference type="ARBA" id="ARBA00001971"/>
    </source>
</evidence>
<evidence type="ECO:0000256" key="3">
    <source>
        <dbReference type="ARBA" id="ARBA00022723"/>
    </source>
</evidence>
<evidence type="ECO:0000256" key="4">
    <source>
        <dbReference type="ARBA" id="ARBA00023002"/>
    </source>
</evidence>
<dbReference type="CDD" id="cd11041">
    <property type="entry name" value="CYP503A1-like"/>
    <property type="match status" value="1"/>
</dbReference>
<evidence type="ECO:0008006" key="10">
    <source>
        <dbReference type="Google" id="ProtNLM"/>
    </source>
</evidence>
<protein>
    <recommendedName>
        <fullName evidence="10">Cytochrome P450</fullName>
    </recommendedName>
</protein>
<dbReference type="SUPFAM" id="SSF48264">
    <property type="entry name" value="Cytochrome P450"/>
    <property type="match status" value="1"/>
</dbReference>
<gene>
    <name evidence="9" type="ORF">An02g05090</name>
</gene>
<accession>A0AAJ8BLP1</accession>
<evidence type="ECO:0000256" key="8">
    <source>
        <dbReference type="SAM" id="MobiDB-lite"/>
    </source>
</evidence>
<name>A0AAJ8BLP1_ASPNG</name>
<sequence>MSLFISVIESLLSKYKDIESLRHIKPFLLFIRCRVDLNNIMRSYVTSCLSLDSPSSQVAKTRLLHTCSSPEHILQTHIMEYQTIIPITLLVFAIYHVLKCPGKFNLGKAPDEKKLIWAGYHKIIPTICAGKNIISNMDNTQKRLPSSHPANKHAPIAPNRPSNKFHGGGNVLPIMYEEMEYALDRELGNPHGEHHPYLLHTINPNNKHPEWHPLPTFPTILRIIALVSGRINIGLPLSRDPTWLTLYTKYPLTMMESVSLMKYPSILRPLAQHFAPSLRELDSIRDEITALLTSEYEAILSEKSDRNTMVRWLWENCEEHERTITYQSQVQAMMSIGTVLANAAAAAQCLEDLAEHEEMIPLLRGEFEGVVGGDGKDEISKQALTSLSMMDSFMKESQRFKPPGAVTFERKVLEPFTLPDGTRLHAGEHIAAPAFHVGWDPEYIENPEVFDGLRFHRLRNQGGLSATTAAGKYHYVSVNETSLHFGYGRNACPGRWFTAIQIKLLLGRLLVRINYAITVDDDYKELLLCLRNRKLEK</sequence>
<dbReference type="PANTHER" id="PTHR46206">
    <property type="entry name" value="CYTOCHROME P450"/>
    <property type="match status" value="1"/>
</dbReference>
<evidence type="ECO:0000313" key="9">
    <source>
        <dbReference type="RefSeq" id="XP_059599965.1"/>
    </source>
</evidence>
<evidence type="ECO:0000256" key="6">
    <source>
        <dbReference type="ARBA" id="ARBA00023033"/>
    </source>
</evidence>
<evidence type="ECO:0000256" key="7">
    <source>
        <dbReference type="PIRSR" id="PIRSR602403-1"/>
    </source>
</evidence>
<reference evidence="9" key="1">
    <citation type="submission" date="2025-02" db="EMBL/GenBank/DDBJ databases">
        <authorList>
            <consortium name="NCBI Genome Project"/>
        </authorList>
    </citation>
    <scope>NUCLEOTIDE SEQUENCE</scope>
</reference>
<keyword evidence="4" id="KW-0560">Oxidoreductase</keyword>
<keyword evidence="6" id="KW-0503">Monooxygenase</keyword>
<comment type="similarity">
    <text evidence="2">Belongs to the cytochrome P450 family.</text>
</comment>
<dbReference type="InterPro" id="IPR002403">
    <property type="entry name" value="Cyt_P450_E_grp-IV"/>
</dbReference>
<proteinExistence type="inferred from homology"/>
<dbReference type="PANTHER" id="PTHR46206:SF6">
    <property type="entry name" value="CYTOCHROME P450 MONOOXYGENASE AN1598-RELATED"/>
    <property type="match status" value="1"/>
</dbReference>
<reference evidence="9" key="2">
    <citation type="submission" date="2025-08" db="UniProtKB">
        <authorList>
            <consortium name="RefSeq"/>
        </authorList>
    </citation>
    <scope>IDENTIFICATION</scope>
</reference>
<dbReference type="KEGG" id="ang:An02g05090"/>
<dbReference type="Pfam" id="PF00067">
    <property type="entry name" value="p450"/>
    <property type="match status" value="1"/>
</dbReference>
<keyword evidence="5 7" id="KW-0408">Iron</keyword>
<dbReference type="GeneID" id="84590320"/>
<organism evidence="9">
    <name type="scientific">Aspergillus niger</name>
    <dbReference type="NCBI Taxonomy" id="5061"/>
    <lineage>
        <taxon>Eukaryota</taxon>
        <taxon>Fungi</taxon>
        <taxon>Dikarya</taxon>
        <taxon>Ascomycota</taxon>
        <taxon>Pezizomycotina</taxon>
        <taxon>Eurotiomycetes</taxon>
        <taxon>Eurotiomycetidae</taxon>
        <taxon>Eurotiales</taxon>
        <taxon>Aspergillaceae</taxon>
        <taxon>Aspergillus</taxon>
        <taxon>Aspergillus subgen. Circumdati</taxon>
    </lineage>
</organism>
<dbReference type="InterPro" id="IPR036396">
    <property type="entry name" value="Cyt_P450_sf"/>
</dbReference>
<feature type="binding site" description="axial binding residue" evidence="7">
    <location>
        <position position="492"/>
    </location>
    <ligand>
        <name>heme</name>
        <dbReference type="ChEBI" id="CHEBI:30413"/>
    </ligand>
    <ligandPart>
        <name>Fe</name>
        <dbReference type="ChEBI" id="CHEBI:18248"/>
    </ligandPart>
</feature>
<feature type="region of interest" description="Disordered" evidence="8">
    <location>
        <begin position="139"/>
        <end position="165"/>
    </location>
</feature>
<keyword evidence="3 7" id="KW-0479">Metal-binding</keyword>
<dbReference type="GO" id="GO:0004497">
    <property type="term" value="F:monooxygenase activity"/>
    <property type="evidence" value="ECO:0007669"/>
    <property type="project" value="UniProtKB-KW"/>
</dbReference>
<dbReference type="InterPro" id="IPR001128">
    <property type="entry name" value="Cyt_P450"/>
</dbReference>
<dbReference type="Gene3D" id="1.10.630.10">
    <property type="entry name" value="Cytochrome P450"/>
    <property type="match status" value="1"/>
</dbReference>
<dbReference type="PRINTS" id="PR00465">
    <property type="entry name" value="EP450IV"/>
</dbReference>